<dbReference type="EMBL" id="SRLO01000299">
    <property type="protein sequence ID" value="TNN62198.1"/>
    <property type="molecule type" value="Genomic_DNA"/>
</dbReference>
<evidence type="ECO:0000313" key="3">
    <source>
        <dbReference type="Proteomes" id="UP000314294"/>
    </source>
</evidence>
<proteinExistence type="predicted"/>
<evidence type="ECO:0000256" key="1">
    <source>
        <dbReference type="SAM" id="MobiDB-lite"/>
    </source>
</evidence>
<evidence type="ECO:0000313" key="2">
    <source>
        <dbReference type="EMBL" id="TNN62198.1"/>
    </source>
</evidence>
<organism evidence="2 3">
    <name type="scientific">Liparis tanakae</name>
    <name type="common">Tanaka's snailfish</name>
    <dbReference type="NCBI Taxonomy" id="230148"/>
    <lineage>
        <taxon>Eukaryota</taxon>
        <taxon>Metazoa</taxon>
        <taxon>Chordata</taxon>
        <taxon>Craniata</taxon>
        <taxon>Vertebrata</taxon>
        <taxon>Euteleostomi</taxon>
        <taxon>Actinopterygii</taxon>
        <taxon>Neopterygii</taxon>
        <taxon>Teleostei</taxon>
        <taxon>Neoteleostei</taxon>
        <taxon>Acanthomorphata</taxon>
        <taxon>Eupercaria</taxon>
        <taxon>Perciformes</taxon>
        <taxon>Cottioidei</taxon>
        <taxon>Cottales</taxon>
        <taxon>Liparidae</taxon>
        <taxon>Liparis</taxon>
    </lineage>
</organism>
<keyword evidence="3" id="KW-1185">Reference proteome</keyword>
<dbReference type="AlphaFoldDB" id="A0A4Z2H8H9"/>
<sequence length="124" mass="13419">MERPQTELPDQINFEGGAKFGLVSRLGCSDPPLPSPCRPEALGFHGVSAEASVLTKQQAFRRHIKPRPSPALRGSSVQDKRTGAPVSVSSRYETQRAPLGNGVRVAGFAKASRIGWDKRSRRGP</sequence>
<protein>
    <submittedName>
        <fullName evidence="2">Uncharacterized protein</fullName>
    </submittedName>
</protein>
<comment type="caution">
    <text evidence="2">The sequence shown here is derived from an EMBL/GenBank/DDBJ whole genome shotgun (WGS) entry which is preliminary data.</text>
</comment>
<reference evidence="2 3" key="1">
    <citation type="submission" date="2019-03" db="EMBL/GenBank/DDBJ databases">
        <title>First draft genome of Liparis tanakae, snailfish: a comprehensive survey of snailfish specific genes.</title>
        <authorList>
            <person name="Kim W."/>
            <person name="Song I."/>
            <person name="Jeong J.-H."/>
            <person name="Kim D."/>
            <person name="Kim S."/>
            <person name="Ryu S."/>
            <person name="Song J.Y."/>
            <person name="Lee S.K."/>
        </authorList>
    </citation>
    <scope>NUCLEOTIDE SEQUENCE [LARGE SCALE GENOMIC DNA]</scope>
    <source>
        <tissue evidence="2">Muscle</tissue>
    </source>
</reference>
<name>A0A4Z2H8H9_9TELE</name>
<accession>A0A4Z2H8H9</accession>
<feature type="region of interest" description="Disordered" evidence="1">
    <location>
        <begin position="66"/>
        <end position="92"/>
    </location>
</feature>
<gene>
    <name evidence="2" type="ORF">EYF80_027578</name>
</gene>
<dbReference type="Proteomes" id="UP000314294">
    <property type="component" value="Unassembled WGS sequence"/>
</dbReference>